<accession>A0ABM0ZWL4</accession>
<dbReference type="GeneID" id="101854400"/>
<dbReference type="PROSITE" id="PS01186">
    <property type="entry name" value="EGF_2"/>
    <property type="match status" value="1"/>
</dbReference>
<comment type="caution">
    <text evidence="4">Lacks conserved residue(s) required for the propagation of feature annotation.</text>
</comment>
<evidence type="ECO:0000259" key="5">
    <source>
        <dbReference type="PROSITE" id="PS50026"/>
    </source>
</evidence>
<dbReference type="PROSITE" id="PS51252">
    <property type="entry name" value="ANTISTASIN"/>
    <property type="match status" value="1"/>
</dbReference>
<feature type="domain" description="EGF-like" evidence="5">
    <location>
        <begin position="105"/>
        <end position="143"/>
    </location>
</feature>
<protein>
    <submittedName>
        <fullName evidence="9">Uncharacterized protein LOC101854400</fullName>
    </submittedName>
</protein>
<evidence type="ECO:0000256" key="1">
    <source>
        <dbReference type="ARBA" id="ARBA00022690"/>
    </source>
</evidence>
<dbReference type="RefSeq" id="XP_012936013.1">
    <property type="nucleotide sequence ID" value="XM_013080559.1"/>
</dbReference>
<evidence type="ECO:0000259" key="7">
    <source>
        <dbReference type="PROSITE" id="PS51252"/>
    </source>
</evidence>
<keyword evidence="2" id="KW-0722">Serine protease inhibitor</keyword>
<feature type="disulfide bond" evidence="4">
    <location>
        <begin position="133"/>
        <end position="142"/>
    </location>
</feature>
<evidence type="ECO:0000259" key="6">
    <source>
        <dbReference type="PROSITE" id="PS51162"/>
    </source>
</evidence>
<sequence length="393" mass="43833">MSEDAMDTMRGRLEMPGFDSRGVEDLVRALVNLAGDDNIMLPNCTEAGFYDKVQCVASLSNLEEKTCYCADHHGEYISSNIQPYIGYDTCTGPADYRYWNMCSNDLLEPFNETICRHRGECVFNPYEGKICDCLDGYTALFCERQGNDTAEPESMCEMMSEAYRTARQLVLGEYPVVYNSGQWWGYVNMTFMWLFPNSNRTDHGFPREQVVLKPTCNADGSFHPVVCDHDIVTDTRIACYCWGAAGPVIATEAATPELTNCSRLEEACTELEACPNLKCAYGHQRNTLHCPICQCRNPCQDMRCGKGERCVLRKEKYCLIPDSPDKCVTPVCAPVKKPGSCPGHDVTTLGSIIGGGINMYSSIMDDNGRDKDDDDEDLYCDVTCADDADCQGR</sequence>
<evidence type="ECO:0000256" key="3">
    <source>
        <dbReference type="ARBA" id="ARBA00023157"/>
    </source>
</evidence>
<dbReference type="InterPro" id="IPR004094">
    <property type="entry name" value="Antistasin-like"/>
</dbReference>
<feature type="domain" description="Antistasin-like" evidence="7">
    <location>
        <begin position="268"/>
        <end position="295"/>
    </location>
</feature>
<dbReference type="InterPro" id="IPR000716">
    <property type="entry name" value="Thyroglobulin_1"/>
</dbReference>
<keyword evidence="3 4" id="KW-1015">Disulfide bond</keyword>
<reference evidence="9" key="1">
    <citation type="submission" date="2025-08" db="UniProtKB">
        <authorList>
            <consortium name="RefSeq"/>
        </authorList>
    </citation>
    <scope>IDENTIFICATION</scope>
</reference>
<dbReference type="PROSITE" id="PS51162">
    <property type="entry name" value="THYROGLOBULIN_1_2"/>
    <property type="match status" value="1"/>
</dbReference>
<dbReference type="InterPro" id="IPR036857">
    <property type="entry name" value="Thyroglobulin_1_sf"/>
</dbReference>
<dbReference type="PROSITE" id="PS50026">
    <property type="entry name" value="EGF_3"/>
    <property type="match status" value="1"/>
</dbReference>
<evidence type="ECO:0000313" key="8">
    <source>
        <dbReference type="Proteomes" id="UP000694888"/>
    </source>
</evidence>
<evidence type="ECO:0000256" key="4">
    <source>
        <dbReference type="PROSITE-ProRule" id="PRU00076"/>
    </source>
</evidence>
<keyword evidence="4" id="KW-0245">EGF-like domain</keyword>
<dbReference type="Gene3D" id="4.10.800.10">
    <property type="entry name" value="Thyroglobulin type-1"/>
    <property type="match status" value="1"/>
</dbReference>
<dbReference type="InterPro" id="IPR000742">
    <property type="entry name" value="EGF"/>
</dbReference>
<keyword evidence="1" id="KW-0646">Protease inhibitor</keyword>
<proteinExistence type="predicted"/>
<feature type="non-terminal residue" evidence="9">
    <location>
        <position position="393"/>
    </location>
</feature>
<feature type="domain" description="Thyroglobulin type-1" evidence="6">
    <location>
        <begin position="1"/>
        <end position="90"/>
    </location>
</feature>
<dbReference type="Pfam" id="PF00086">
    <property type="entry name" value="Thyroglobulin_1"/>
    <property type="match status" value="1"/>
</dbReference>
<evidence type="ECO:0000256" key="2">
    <source>
        <dbReference type="ARBA" id="ARBA00022900"/>
    </source>
</evidence>
<keyword evidence="8" id="KW-1185">Reference proteome</keyword>
<evidence type="ECO:0000313" key="9">
    <source>
        <dbReference type="RefSeq" id="XP_012936013.1"/>
    </source>
</evidence>
<organism evidence="8 9">
    <name type="scientific">Aplysia californica</name>
    <name type="common">California sea hare</name>
    <dbReference type="NCBI Taxonomy" id="6500"/>
    <lineage>
        <taxon>Eukaryota</taxon>
        <taxon>Metazoa</taxon>
        <taxon>Spiralia</taxon>
        <taxon>Lophotrochozoa</taxon>
        <taxon>Mollusca</taxon>
        <taxon>Gastropoda</taxon>
        <taxon>Heterobranchia</taxon>
        <taxon>Euthyneura</taxon>
        <taxon>Tectipleura</taxon>
        <taxon>Aplysiida</taxon>
        <taxon>Aplysioidea</taxon>
        <taxon>Aplysiidae</taxon>
        <taxon>Aplysia</taxon>
    </lineage>
</organism>
<gene>
    <name evidence="9" type="primary">LOC101854400</name>
</gene>
<dbReference type="Proteomes" id="UP000694888">
    <property type="component" value="Unplaced"/>
</dbReference>
<dbReference type="SUPFAM" id="SSF57610">
    <property type="entry name" value="Thyroglobulin type-1 domain"/>
    <property type="match status" value="2"/>
</dbReference>
<name>A0ABM0ZWL4_APLCA</name>